<feature type="coiled-coil region" evidence="1">
    <location>
        <begin position="13"/>
        <end position="97"/>
    </location>
</feature>
<dbReference type="RefSeq" id="WP_015955297.1">
    <property type="nucleotide sequence ID" value="NC_011729.1"/>
</dbReference>
<proteinExistence type="predicted"/>
<evidence type="ECO:0008006" key="4">
    <source>
        <dbReference type="Google" id="ProtNLM"/>
    </source>
</evidence>
<dbReference type="Proteomes" id="UP000002384">
    <property type="component" value="Chromosome"/>
</dbReference>
<name>B7KE03_GLOC7</name>
<evidence type="ECO:0000313" key="3">
    <source>
        <dbReference type="Proteomes" id="UP000002384"/>
    </source>
</evidence>
<keyword evidence="3" id="KW-1185">Reference proteome</keyword>
<accession>B7KE03</accession>
<gene>
    <name evidence="2" type="ordered locus">PCC7424_3302</name>
</gene>
<evidence type="ECO:0000313" key="2">
    <source>
        <dbReference type="EMBL" id="ACK71701.1"/>
    </source>
</evidence>
<organism evidence="2 3">
    <name type="scientific">Gloeothece citriformis (strain PCC 7424)</name>
    <name type="common">Cyanothece sp. (strain PCC 7424)</name>
    <dbReference type="NCBI Taxonomy" id="65393"/>
    <lineage>
        <taxon>Bacteria</taxon>
        <taxon>Bacillati</taxon>
        <taxon>Cyanobacteriota</taxon>
        <taxon>Cyanophyceae</taxon>
        <taxon>Oscillatoriophycideae</taxon>
        <taxon>Chroococcales</taxon>
        <taxon>Aphanothecaceae</taxon>
        <taxon>Gloeothece</taxon>
        <taxon>Gloeothece citriformis</taxon>
    </lineage>
</organism>
<dbReference type="eggNOG" id="ENOG5032S0B">
    <property type="taxonomic scope" value="Bacteria"/>
</dbReference>
<dbReference type="AlphaFoldDB" id="B7KE03"/>
<reference evidence="3" key="1">
    <citation type="journal article" date="2011" name="MBio">
        <title>Novel metabolic attributes of the genus Cyanothece, comprising a group of unicellular nitrogen-fixing Cyanobacteria.</title>
        <authorList>
            <person name="Bandyopadhyay A."/>
            <person name="Elvitigala T."/>
            <person name="Welsh E."/>
            <person name="Stockel J."/>
            <person name="Liberton M."/>
            <person name="Min H."/>
            <person name="Sherman L.A."/>
            <person name="Pakrasi H.B."/>
        </authorList>
    </citation>
    <scope>NUCLEOTIDE SEQUENCE [LARGE SCALE GENOMIC DNA]</scope>
    <source>
        <strain evidence="3">PCC 7424</strain>
    </source>
</reference>
<dbReference type="HOGENOM" id="CLU_152526_0_0_3"/>
<keyword evidence="1" id="KW-0175">Coiled coil</keyword>
<dbReference type="OrthoDB" id="565202at2"/>
<protein>
    <recommendedName>
        <fullName evidence="4">DUF2203 domain-containing protein</fullName>
    </recommendedName>
</protein>
<dbReference type="KEGG" id="cyc:PCC7424_3302"/>
<dbReference type="STRING" id="65393.PCC7424_3302"/>
<evidence type="ECO:0000256" key="1">
    <source>
        <dbReference type="SAM" id="Coils"/>
    </source>
</evidence>
<sequence>MSSEDSHPINEYSEEFEQDLAKAEQALVNLKQRYREIIEAQRQHRELSEHLKTTEQEWQNNPKPGLESQLEAIEAQIQELQVTLESALLSNEDLKRMFWEGLKNGVIGVLFGEIFWQIVRFGGLGIIIGWILKSCTE</sequence>
<dbReference type="EMBL" id="CP001291">
    <property type="protein sequence ID" value="ACK71701.1"/>
    <property type="molecule type" value="Genomic_DNA"/>
</dbReference>